<sequence>MFCYRITDCYRRSRNPKNRGNPSTSPIAAKPKSPAHSSTNIRGIPDLVREKKADEDDGQAFYAGGSEHSGQQVIGPGRKADSNENFVAEMFKAAKRYGAIIKQPGKDDRSGQPAVVSGSSFSGAGHKLGDTTTGNETAPQVAQVKPQPSVSRVLKMWENGFNIDDGPLRAYDDASSQQFLEYIRQGEIPPELSQGADVDEVELVMEDRRHEQFVEPQRAKVVAFEGTGHRLGAVSPMLSRLLATTPPPEDAEANAKKAINLNEALPTTNIQIRLSDGSKLVARMNETSTVDDIRKYIVNARPEYQAVAFTLLTTFPRKELTDEKATLKEANLLNVVIVQNLT</sequence>
<comment type="caution">
    <text evidence="1">The sequence shown here is derived from an EMBL/GenBank/DDBJ whole genome shotgun (WGS) entry which is preliminary data.</text>
</comment>
<dbReference type="EMBL" id="CM023483">
    <property type="protein sequence ID" value="KAH6937265.1"/>
    <property type="molecule type" value="Genomic_DNA"/>
</dbReference>
<dbReference type="Proteomes" id="UP000821845">
    <property type="component" value="Chromosome 3"/>
</dbReference>
<keyword evidence="2" id="KW-1185">Reference proteome</keyword>
<name>A0ACB7SRM0_HYAAI</name>
<organism evidence="1 2">
    <name type="scientific">Hyalomma asiaticum</name>
    <name type="common">Tick</name>
    <dbReference type="NCBI Taxonomy" id="266040"/>
    <lineage>
        <taxon>Eukaryota</taxon>
        <taxon>Metazoa</taxon>
        <taxon>Ecdysozoa</taxon>
        <taxon>Arthropoda</taxon>
        <taxon>Chelicerata</taxon>
        <taxon>Arachnida</taxon>
        <taxon>Acari</taxon>
        <taxon>Parasitiformes</taxon>
        <taxon>Ixodida</taxon>
        <taxon>Ixodoidea</taxon>
        <taxon>Ixodidae</taxon>
        <taxon>Hyalomminae</taxon>
        <taxon>Hyalomma</taxon>
    </lineage>
</organism>
<protein>
    <submittedName>
        <fullName evidence="1">Uncharacterized protein</fullName>
    </submittedName>
</protein>
<proteinExistence type="predicted"/>
<reference evidence="1" key="1">
    <citation type="submission" date="2020-05" db="EMBL/GenBank/DDBJ databases">
        <title>Large-scale comparative analyses of tick genomes elucidate their genetic diversity and vector capacities.</title>
        <authorList>
            <person name="Jia N."/>
            <person name="Wang J."/>
            <person name="Shi W."/>
            <person name="Du L."/>
            <person name="Sun Y."/>
            <person name="Zhan W."/>
            <person name="Jiang J."/>
            <person name="Wang Q."/>
            <person name="Zhang B."/>
            <person name="Ji P."/>
            <person name="Sakyi L.B."/>
            <person name="Cui X."/>
            <person name="Yuan T."/>
            <person name="Jiang B."/>
            <person name="Yang W."/>
            <person name="Lam T.T.-Y."/>
            <person name="Chang Q."/>
            <person name="Ding S."/>
            <person name="Wang X."/>
            <person name="Zhu J."/>
            <person name="Ruan X."/>
            <person name="Zhao L."/>
            <person name="Wei J."/>
            <person name="Que T."/>
            <person name="Du C."/>
            <person name="Cheng J."/>
            <person name="Dai P."/>
            <person name="Han X."/>
            <person name="Huang E."/>
            <person name="Gao Y."/>
            <person name="Liu J."/>
            <person name="Shao H."/>
            <person name="Ye R."/>
            <person name="Li L."/>
            <person name="Wei W."/>
            <person name="Wang X."/>
            <person name="Wang C."/>
            <person name="Yang T."/>
            <person name="Huo Q."/>
            <person name="Li W."/>
            <person name="Guo W."/>
            <person name="Chen H."/>
            <person name="Zhou L."/>
            <person name="Ni X."/>
            <person name="Tian J."/>
            <person name="Zhou Y."/>
            <person name="Sheng Y."/>
            <person name="Liu T."/>
            <person name="Pan Y."/>
            <person name="Xia L."/>
            <person name="Li J."/>
            <person name="Zhao F."/>
            <person name="Cao W."/>
        </authorList>
    </citation>
    <scope>NUCLEOTIDE SEQUENCE</scope>
    <source>
        <strain evidence="1">Hyas-2018</strain>
    </source>
</reference>
<accession>A0ACB7SRM0</accession>
<evidence type="ECO:0000313" key="2">
    <source>
        <dbReference type="Proteomes" id="UP000821845"/>
    </source>
</evidence>
<evidence type="ECO:0000313" key="1">
    <source>
        <dbReference type="EMBL" id="KAH6937265.1"/>
    </source>
</evidence>
<gene>
    <name evidence="1" type="ORF">HPB50_026233</name>
</gene>